<gene>
    <name evidence="11" type="primary">NAR1</name>
    <name evidence="11" type="ORF">HK103_004256</name>
</gene>
<keyword evidence="4" id="KW-0479">Metal-binding</keyword>
<dbReference type="GO" id="GO:0016020">
    <property type="term" value="C:membrane"/>
    <property type="evidence" value="ECO:0007669"/>
    <property type="project" value="InterPro"/>
</dbReference>
<dbReference type="Pfam" id="PF02906">
    <property type="entry name" value="Fe_hyd_lg_C"/>
    <property type="match status" value="1"/>
</dbReference>
<keyword evidence="6" id="KW-0408">Iron</keyword>
<dbReference type="GO" id="GO:0051539">
    <property type="term" value="F:4 iron, 4 sulfur cluster binding"/>
    <property type="evidence" value="ECO:0007669"/>
    <property type="project" value="UniProtKB-KW"/>
</dbReference>
<feature type="domain" description="4Fe-4S His(Cys)3-ligated-type" evidence="10">
    <location>
        <begin position="78"/>
        <end position="117"/>
    </location>
</feature>
<dbReference type="InterPro" id="IPR003149">
    <property type="entry name" value="Fe_hydrogenase_ssu"/>
</dbReference>
<evidence type="ECO:0000259" key="9">
    <source>
        <dbReference type="PROSITE" id="PS51379"/>
    </source>
</evidence>
<dbReference type="PANTHER" id="PTHR11615">
    <property type="entry name" value="NITRATE, FORMATE, IRON DEHYDROGENASE"/>
    <property type="match status" value="1"/>
</dbReference>
<dbReference type="Gene3D" id="4.10.260.20">
    <property type="entry name" value="Iron hydrogenase, small subunit"/>
    <property type="match status" value="1"/>
</dbReference>
<dbReference type="Gene3D" id="3.10.20.740">
    <property type="match status" value="1"/>
</dbReference>
<evidence type="ECO:0000256" key="5">
    <source>
        <dbReference type="ARBA" id="ARBA00022737"/>
    </source>
</evidence>
<dbReference type="GO" id="GO:0042773">
    <property type="term" value="P:ATP synthesis coupled electron transport"/>
    <property type="evidence" value="ECO:0007669"/>
    <property type="project" value="InterPro"/>
</dbReference>
<dbReference type="Proteomes" id="UP001210925">
    <property type="component" value="Unassembled WGS sequence"/>
</dbReference>
<dbReference type="InterPro" id="IPR000283">
    <property type="entry name" value="NADH_UbQ_OxRdtase_75kDa_su_CS"/>
</dbReference>
<dbReference type="NCBIfam" id="TIGR02512">
    <property type="entry name" value="FeFe_hydrog_A"/>
    <property type="match status" value="1"/>
</dbReference>
<keyword evidence="5" id="KW-0677">Repeat</keyword>
<dbReference type="SUPFAM" id="SSF53920">
    <property type="entry name" value="Fe-only hydrogenase"/>
    <property type="match status" value="1"/>
</dbReference>
<dbReference type="InterPro" id="IPR036010">
    <property type="entry name" value="2Fe-2S_ferredoxin-like_sf"/>
</dbReference>
<evidence type="ECO:0000256" key="1">
    <source>
        <dbReference type="ARBA" id="ARBA00001966"/>
    </source>
</evidence>
<dbReference type="Gene3D" id="3.40.950.10">
    <property type="entry name" value="Fe-only Hydrogenase (Larger Subunit), Chain L, domain 3"/>
    <property type="match status" value="1"/>
</dbReference>
<dbReference type="AlphaFoldDB" id="A0AAD5UHE5"/>
<dbReference type="InterPro" id="IPR017896">
    <property type="entry name" value="4Fe4S_Fe-S-bd"/>
</dbReference>
<evidence type="ECO:0000313" key="11">
    <source>
        <dbReference type="EMBL" id="KAJ3257788.1"/>
    </source>
</evidence>
<accession>A0AAD5UHE5</accession>
<organism evidence="11 12">
    <name type="scientific">Boothiomyces macroporosus</name>
    <dbReference type="NCBI Taxonomy" id="261099"/>
    <lineage>
        <taxon>Eukaryota</taxon>
        <taxon>Fungi</taxon>
        <taxon>Fungi incertae sedis</taxon>
        <taxon>Chytridiomycota</taxon>
        <taxon>Chytridiomycota incertae sedis</taxon>
        <taxon>Chytridiomycetes</taxon>
        <taxon>Rhizophydiales</taxon>
        <taxon>Terramycetaceae</taxon>
        <taxon>Boothiomyces</taxon>
    </lineage>
</organism>
<dbReference type="Gene3D" id="3.30.70.20">
    <property type="match status" value="1"/>
</dbReference>
<dbReference type="Gene3D" id="3.40.50.1780">
    <property type="match status" value="1"/>
</dbReference>
<dbReference type="Pfam" id="PF02256">
    <property type="entry name" value="Fe_hyd_SSU"/>
    <property type="match status" value="1"/>
</dbReference>
<keyword evidence="12" id="KW-1185">Reference proteome</keyword>
<dbReference type="GO" id="GO:0008901">
    <property type="term" value="F:ferredoxin hydrogenase activity"/>
    <property type="evidence" value="ECO:0007669"/>
    <property type="project" value="InterPro"/>
</dbReference>
<dbReference type="SMART" id="SM00929">
    <property type="entry name" value="NADH-G_4Fe-4S_3"/>
    <property type="match status" value="1"/>
</dbReference>
<evidence type="ECO:0000256" key="3">
    <source>
        <dbReference type="ARBA" id="ARBA00022485"/>
    </source>
</evidence>
<comment type="caution">
    <text evidence="11">The sequence shown here is derived from an EMBL/GenBank/DDBJ whole genome shotgun (WGS) entry which is preliminary data.</text>
</comment>
<dbReference type="GO" id="GO:0005506">
    <property type="term" value="F:iron ion binding"/>
    <property type="evidence" value="ECO:0007669"/>
    <property type="project" value="InterPro"/>
</dbReference>
<dbReference type="Pfam" id="PF13510">
    <property type="entry name" value="Fer2_4"/>
    <property type="match status" value="1"/>
</dbReference>
<dbReference type="Pfam" id="PF10588">
    <property type="entry name" value="NADH-G_4Fe-4S_3"/>
    <property type="match status" value="1"/>
</dbReference>
<evidence type="ECO:0000256" key="2">
    <source>
        <dbReference type="ARBA" id="ARBA00006596"/>
    </source>
</evidence>
<feature type="domain" description="4Fe-4S ferredoxin-type" evidence="9">
    <location>
        <begin position="208"/>
        <end position="236"/>
    </location>
</feature>
<dbReference type="InterPro" id="IPR036991">
    <property type="entry name" value="Fe_hydrogenase_ssu_sf"/>
</dbReference>
<dbReference type="SMART" id="SM00902">
    <property type="entry name" value="Fe_hyd_SSU"/>
    <property type="match status" value="1"/>
</dbReference>
<dbReference type="InterPro" id="IPR017900">
    <property type="entry name" value="4Fe4S_Fe_S_CS"/>
</dbReference>
<dbReference type="InterPro" id="IPR004108">
    <property type="entry name" value="Fe_hydrogenase_lsu_C"/>
</dbReference>
<dbReference type="InterPro" id="IPR013352">
    <property type="entry name" value="Fe_hydrogenase_subset"/>
</dbReference>
<evidence type="ECO:0000256" key="7">
    <source>
        <dbReference type="ARBA" id="ARBA00023014"/>
    </source>
</evidence>
<dbReference type="Pfam" id="PF12838">
    <property type="entry name" value="Fer4_7"/>
    <property type="match status" value="1"/>
</dbReference>
<name>A0AAD5UHE5_9FUNG</name>
<dbReference type="InterPro" id="IPR001041">
    <property type="entry name" value="2Fe-2S_ferredoxin-type"/>
</dbReference>
<dbReference type="InterPro" id="IPR009016">
    <property type="entry name" value="Fe_hydrogenase"/>
</dbReference>
<dbReference type="SUPFAM" id="SSF54862">
    <property type="entry name" value="4Fe-4S ferredoxins"/>
    <property type="match status" value="1"/>
</dbReference>
<dbReference type="PROSITE" id="PS51379">
    <property type="entry name" value="4FE4S_FER_2"/>
    <property type="match status" value="2"/>
</dbReference>
<dbReference type="EMBL" id="JADGKB010000034">
    <property type="protein sequence ID" value="KAJ3257788.1"/>
    <property type="molecule type" value="Genomic_DNA"/>
</dbReference>
<dbReference type="PROSITE" id="PS00198">
    <property type="entry name" value="4FE4S_FER_1"/>
    <property type="match status" value="2"/>
</dbReference>
<dbReference type="SUPFAM" id="SSF54292">
    <property type="entry name" value="2Fe-2S ferredoxin-like"/>
    <property type="match status" value="1"/>
</dbReference>
<proteinExistence type="inferred from homology"/>
<evidence type="ECO:0000259" key="8">
    <source>
        <dbReference type="PROSITE" id="PS51085"/>
    </source>
</evidence>
<sequence length="671" mass="74556">MLRVLINNKPVQVAAGSTILQAVQLAGARVPTLCYNPRYKPHATCRLCLVTTNKSSKPLPSCITPVEQDMEVTTDSKELLEYRQRDLELLVGRHPNECMVCQVNGNCKLQDAVRDLNLEHAFEKTELTSDDDFKKKLDYETQDIRLGKNIRGGEEYRQDFTSPCISRDMRKCIECGLCVQACGSEGQNLNVIGFKGRGGRMLPVTVFDKPLKDTPCIDCGQCTNVCPVGALTEHFDWPKVLKELDSKRKQLIVQVAPATRVAISEEFGLPSGTVSTGKLITALRQSGFDLVFDTNFTADLTIMEEGSELLERLKTKENLPIMTSCCPGWINYVEKHQPQLIPLLSTAKSPQQMHGAITRKFYKDAFIVSIMPCTAKKGESIRPGMTGDVDAVLTTRELGQLFKSRKIAFTQLPDGKFDSPLGESTGAAMIFGATGGVLEAALRTALDLAGVEHPLVFEDLRGLGAIKESDTPVGKVCVVNGIGNVVKLFHDDPNWYKKYVMVEVMACKGGCLGGGGEPKSMDPDILLKRMKAIYSIDERSTLRKSHENPDVIALYKNTLGKPLSHESEYYLHTTYYPRGGLKEKLAVFLDKVDHRDGKRAARLFEPDGIWNTGNVILKRNDIEDFIAKLPPMKKHKLLDEFNVMDAMGNKLRFDIQLGPTGRIKFLHRIVS</sequence>
<comment type="similarity">
    <text evidence="2">Belongs to the NARF family.</text>
</comment>
<feature type="domain" description="4Fe-4S ferredoxin-type" evidence="9">
    <location>
        <begin position="163"/>
        <end position="192"/>
    </location>
</feature>
<evidence type="ECO:0000313" key="12">
    <source>
        <dbReference type="Proteomes" id="UP001210925"/>
    </source>
</evidence>
<dbReference type="CDD" id="cd00207">
    <property type="entry name" value="fer2"/>
    <property type="match status" value="1"/>
</dbReference>
<feature type="domain" description="2Fe-2S ferredoxin-type" evidence="8">
    <location>
        <begin position="1"/>
        <end position="78"/>
    </location>
</feature>
<dbReference type="PROSITE" id="PS51839">
    <property type="entry name" value="4FE4S_HC3"/>
    <property type="match status" value="1"/>
</dbReference>
<reference evidence="11" key="1">
    <citation type="submission" date="2020-05" db="EMBL/GenBank/DDBJ databases">
        <title>Phylogenomic resolution of chytrid fungi.</title>
        <authorList>
            <person name="Stajich J.E."/>
            <person name="Amses K."/>
            <person name="Simmons R."/>
            <person name="Seto K."/>
            <person name="Myers J."/>
            <person name="Bonds A."/>
            <person name="Quandt C.A."/>
            <person name="Barry K."/>
            <person name="Liu P."/>
            <person name="Grigoriev I."/>
            <person name="Longcore J.E."/>
            <person name="James T.Y."/>
        </authorList>
    </citation>
    <scope>NUCLEOTIDE SEQUENCE</scope>
    <source>
        <strain evidence="11">PLAUS21</strain>
    </source>
</reference>
<evidence type="ECO:0000256" key="4">
    <source>
        <dbReference type="ARBA" id="ARBA00022723"/>
    </source>
</evidence>
<keyword evidence="7" id="KW-0411">Iron-sulfur</keyword>
<dbReference type="FunFam" id="3.30.70.20:FF:000035">
    <property type="entry name" value="Iron hydrogenase 1"/>
    <property type="match status" value="1"/>
</dbReference>
<evidence type="ECO:0000256" key="6">
    <source>
        <dbReference type="ARBA" id="ARBA00023004"/>
    </source>
</evidence>
<evidence type="ECO:0000259" key="10">
    <source>
        <dbReference type="PROSITE" id="PS51839"/>
    </source>
</evidence>
<dbReference type="PROSITE" id="PS00641">
    <property type="entry name" value="COMPLEX1_75K_1"/>
    <property type="match status" value="1"/>
</dbReference>
<keyword evidence="3" id="KW-0004">4Fe-4S</keyword>
<protein>
    <submittedName>
        <fullName evidence="11">Cytosolic Fe-S cluster assembly factor nar1</fullName>
    </submittedName>
</protein>
<dbReference type="GO" id="GO:0008137">
    <property type="term" value="F:NADH dehydrogenase (ubiquinone) activity"/>
    <property type="evidence" value="ECO:0007669"/>
    <property type="project" value="InterPro"/>
</dbReference>
<dbReference type="InterPro" id="IPR019574">
    <property type="entry name" value="NADH_UbQ_OxRdtase_Gsu_4Fe4S-bd"/>
</dbReference>
<comment type="cofactor">
    <cofactor evidence="1">
        <name>[4Fe-4S] cluster</name>
        <dbReference type="ChEBI" id="CHEBI:49883"/>
    </cofactor>
</comment>
<dbReference type="PROSITE" id="PS51085">
    <property type="entry name" value="2FE2S_FER_2"/>
    <property type="match status" value="1"/>
</dbReference>
<dbReference type="InterPro" id="IPR050340">
    <property type="entry name" value="Cytosolic_Fe-S_CAF"/>
</dbReference>